<dbReference type="InterPro" id="IPR011990">
    <property type="entry name" value="TPR-like_helical_dom_sf"/>
</dbReference>
<sequence length="827" mass="94445">MRKWVLLWIFLYAGNLLAQEAGCFDKGKQCQEMGLYEEAIEWYSKVKPINLIQKRKLYEPLAQCYKLAGNYTQAIHWNERLLELVRGENLEKVLLNLSGLWLLTGEYQKVIDALEEKTFSVGEEIKIINLSSAYMRLNNPEKALALLDDVLETSLADTSVYRSAIQNKGYILWVENRFAEAKSALSTAYAMYSDEKSDKYVCAGNLAVVEAELQDFDKALLYIGQALEWQKVHLGKSHPDYLVSLRKKAEILLKKGNISESVSWFKKYFEGEKDYVLANFAFMTEDERLNFWNVHNRLLSECYATATADPDFLFDVAVFSKSVLMQANINFQKLVAANPRLLADYTRLKKLRMQLRSAKIPDRILLEKEAERLELHLIAEVSEFEAYRKDLTVGLKDIKVALKNNSDRLVEFVQYIHQDSIRYAALVAGKAVSTQFIPLFSAGEFERLELQANGRKSCTVKEAIYSRRNEDKNRLYSDTLLGRKIWEPILKHVPSQSSVYFVPEGLFYLLGIEYMVFDRPDCRFYRLSSSRRLCEKHQKVTSWSPLLVGGLDYDDKSSVKEYVDTIPDRRGSKVLYIDRLPPVVGGRYTYLTGSRMEIDSIGHYWQGGSCRILSRSQGTERNIKHEIQTHNLVHLSTHGYCSDYQIVPQLLYAKDSISEDLSMLRCGVVLSGANLCAKQKPENEKVEDGVLTARELCDLNLHKVDLFVLSACQTGLGRVTVDGMSGMPRGLKKGGANSVMVSLWEVNDKATQYLMSFFYENLIKKKMPKCQALQSAQEKMRTSVIEQPVVHRLQPIPPGRAGKTVQVDKISFSQPCYWASFILIDGI</sequence>
<evidence type="ECO:0000313" key="3">
    <source>
        <dbReference type="EMBL" id="WWV66261.1"/>
    </source>
</evidence>
<dbReference type="Gene3D" id="1.25.40.10">
    <property type="entry name" value="Tetratricopeptide repeat domain"/>
    <property type="match status" value="2"/>
</dbReference>
<dbReference type="Pfam" id="PF13374">
    <property type="entry name" value="TPR_10"/>
    <property type="match status" value="1"/>
</dbReference>
<feature type="domain" description="CHAT" evidence="2">
    <location>
        <begin position="498"/>
        <end position="824"/>
    </location>
</feature>
<reference evidence="3 4" key="1">
    <citation type="submission" date="2024-02" db="EMBL/GenBank/DDBJ databases">
        <title>Whole genome sequencing of Parabacteroides sp. AD58.</title>
        <authorList>
            <person name="Chaplin A.V."/>
            <person name="Pikina A.P."/>
            <person name="Sokolova S.R."/>
            <person name="Korostin D.O."/>
            <person name="Efimov B.A."/>
        </authorList>
    </citation>
    <scope>NUCLEOTIDE SEQUENCE [LARGE SCALE GENOMIC DNA]</scope>
    <source>
        <strain evidence="3 4">AD58</strain>
    </source>
</reference>
<organism evidence="3 4">
    <name type="scientific">Parabacteroides absconsus</name>
    <dbReference type="NCBI Taxonomy" id="2951805"/>
    <lineage>
        <taxon>Bacteria</taxon>
        <taxon>Pseudomonadati</taxon>
        <taxon>Bacteroidota</taxon>
        <taxon>Bacteroidia</taxon>
        <taxon>Bacteroidales</taxon>
        <taxon>Tannerellaceae</taxon>
        <taxon>Parabacteroides</taxon>
    </lineage>
</organism>
<accession>A0ABZ2IJN1</accession>
<dbReference type="InterPro" id="IPR024983">
    <property type="entry name" value="CHAT_dom"/>
</dbReference>
<keyword evidence="4" id="KW-1185">Reference proteome</keyword>
<evidence type="ECO:0000259" key="2">
    <source>
        <dbReference type="Pfam" id="PF12770"/>
    </source>
</evidence>
<dbReference type="EMBL" id="CP146284">
    <property type="protein sequence ID" value="WWV66261.1"/>
    <property type="molecule type" value="Genomic_DNA"/>
</dbReference>
<protein>
    <submittedName>
        <fullName evidence="3">CHAT domain-containing tetratricopeptide repeat protein</fullName>
    </submittedName>
</protein>
<dbReference type="PANTHER" id="PTHR10098:SF108">
    <property type="entry name" value="TETRATRICOPEPTIDE REPEAT PROTEIN 28"/>
    <property type="match status" value="1"/>
</dbReference>
<dbReference type="PANTHER" id="PTHR10098">
    <property type="entry name" value="RAPSYN-RELATED"/>
    <property type="match status" value="1"/>
</dbReference>
<gene>
    <name evidence="3" type="ORF">NEE14_014975</name>
</gene>
<feature type="chain" id="PRO_5045585350" evidence="1">
    <location>
        <begin position="19"/>
        <end position="827"/>
    </location>
</feature>
<feature type="signal peptide" evidence="1">
    <location>
        <begin position="1"/>
        <end position="18"/>
    </location>
</feature>
<dbReference type="SUPFAM" id="SSF48452">
    <property type="entry name" value="TPR-like"/>
    <property type="match status" value="1"/>
</dbReference>
<keyword evidence="1" id="KW-0732">Signal</keyword>
<evidence type="ECO:0000256" key="1">
    <source>
        <dbReference type="SAM" id="SignalP"/>
    </source>
</evidence>
<dbReference type="Proteomes" id="UP001320603">
    <property type="component" value="Chromosome"/>
</dbReference>
<dbReference type="RefSeq" id="WP_251967461.1">
    <property type="nucleotide sequence ID" value="NZ_CP146284.1"/>
</dbReference>
<dbReference type="Pfam" id="PF12770">
    <property type="entry name" value="CHAT"/>
    <property type="match status" value="1"/>
</dbReference>
<proteinExistence type="predicted"/>
<evidence type="ECO:0000313" key="4">
    <source>
        <dbReference type="Proteomes" id="UP001320603"/>
    </source>
</evidence>
<name>A0ABZ2IJN1_9BACT</name>